<evidence type="ECO:0000256" key="1">
    <source>
        <dbReference type="SAM" id="Phobius"/>
    </source>
</evidence>
<organism evidence="3 5">
    <name type="scientific">Stutzerimonas balearica DSM 6083</name>
    <dbReference type="NCBI Taxonomy" id="1123016"/>
    <lineage>
        <taxon>Bacteria</taxon>
        <taxon>Pseudomonadati</taxon>
        <taxon>Pseudomonadota</taxon>
        <taxon>Gammaproteobacteria</taxon>
        <taxon>Pseudomonadales</taxon>
        <taxon>Pseudomonadaceae</taxon>
        <taxon>Stutzerimonas</taxon>
    </lineage>
</organism>
<evidence type="ECO:0000259" key="2">
    <source>
        <dbReference type="Pfam" id="PF00892"/>
    </source>
</evidence>
<proteinExistence type="predicted"/>
<dbReference type="PANTHER" id="PTHR22911">
    <property type="entry name" value="ACYL-MALONYL CONDENSING ENZYME-RELATED"/>
    <property type="match status" value="1"/>
</dbReference>
<keyword evidence="1" id="KW-0812">Transmembrane</keyword>
<evidence type="ECO:0000313" key="5">
    <source>
        <dbReference type="Proteomes" id="UP000031271"/>
    </source>
</evidence>
<dbReference type="RefSeq" id="WP_043222315.1">
    <property type="nucleotide sequence ID" value="NZ_CP007511.1"/>
</dbReference>
<feature type="transmembrane region" description="Helical" evidence="1">
    <location>
        <begin position="286"/>
        <end position="304"/>
    </location>
</feature>
<accession>A0A8D3Y421</accession>
<feature type="transmembrane region" description="Helical" evidence="1">
    <location>
        <begin position="163"/>
        <end position="185"/>
    </location>
</feature>
<dbReference type="KEGG" id="pbm:CL52_18675"/>
<feature type="transmembrane region" description="Helical" evidence="1">
    <location>
        <begin position="197"/>
        <end position="219"/>
    </location>
</feature>
<evidence type="ECO:0000313" key="4">
    <source>
        <dbReference type="EMBL" id="SDM60466.1"/>
    </source>
</evidence>
<reference evidence="5" key="1">
    <citation type="submission" date="2014-03" db="EMBL/GenBank/DDBJ databases">
        <title>Complete genome of Pseudomonas balearica DSM 6083T, a sewage water isolate from an enrichment with 2-methylnaphthalene.</title>
        <authorList>
            <person name="Salva-Serra F."/>
            <person name="Jaen-Luchoro D."/>
            <person name="Busquets A."/>
            <person name="Pena A."/>
            <person name="Gomila M."/>
            <person name="Bosch R."/>
            <person name="Nogales B."/>
            <person name="Garcia-Valdes E."/>
            <person name="Lalucat J."/>
            <person name="Bennasar A."/>
        </authorList>
    </citation>
    <scope>NUCLEOTIDE SEQUENCE [LARGE SCALE GENOMIC DNA]</scope>
    <source>
        <strain evidence="5">DSM 6083</strain>
    </source>
</reference>
<feature type="transmembrane region" description="Helical" evidence="1">
    <location>
        <begin position="231"/>
        <end position="251"/>
    </location>
</feature>
<keyword evidence="1" id="KW-0472">Membrane</keyword>
<protein>
    <submittedName>
        <fullName evidence="3">Membrane protein</fullName>
    </submittedName>
    <submittedName>
        <fullName evidence="4">Threonine/homoserine efflux transporter RhtA</fullName>
    </submittedName>
</protein>
<evidence type="ECO:0000313" key="3">
    <source>
        <dbReference type="EMBL" id="AJE16965.1"/>
    </source>
</evidence>
<feature type="domain" description="EamA" evidence="2">
    <location>
        <begin position="167"/>
        <end position="303"/>
    </location>
</feature>
<dbReference type="SUPFAM" id="SSF103481">
    <property type="entry name" value="Multidrug resistance efflux transporter EmrE"/>
    <property type="match status" value="2"/>
</dbReference>
<dbReference type="GeneID" id="77261907"/>
<dbReference type="AlphaFoldDB" id="A0A8D3Y421"/>
<dbReference type="Gene3D" id="1.10.3730.20">
    <property type="match status" value="1"/>
</dbReference>
<dbReference type="InterPro" id="IPR000620">
    <property type="entry name" value="EamA_dom"/>
</dbReference>
<feature type="transmembrane region" description="Helical" evidence="1">
    <location>
        <begin position="78"/>
        <end position="98"/>
    </location>
</feature>
<feature type="transmembrane region" description="Helical" evidence="1">
    <location>
        <begin position="104"/>
        <end position="125"/>
    </location>
</feature>
<dbReference type="Pfam" id="PF00892">
    <property type="entry name" value="EamA"/>
    <property type="match status" value="2"/>
</dbReference>
<reference evidence="3 5" key="3">
    <citation type="journal article" name="Genome Announc.">
        <title>Complete Genome Sequence of Pseudomonas balearica DSM 6083T.</title>
        <authorList>
            <person name="Bennasar-Figueras A."/>
            <person name="Salva-Serra F."/>
            <person name="Jaen-Luchoro D."/>
            <person name="Segui C."/>
            <person name="Aliaga F."/>
            <person name="Busquets A."/>
            <person name="Gomila M."/>
            <person name="Moore E.R."/>
            <person name="Lalucat J."/>
        </authorList>
    </citation>
    <scope>NUCLEOTIDE SEQUENCE [LARGE SCALE GENOMIC DNA]</scope>
    <source>
        <strain evidence="5">DSM 6083</strain>
        <strain evidence="3">DSM6083</strain>
    </source>
</reference>
<dbReference type="EMBL" id="CP007511">
    <property type="protein sequence ID" value="AJE16965.1"/>
    <property type="molecule type" value="Genomic_DNA"/>
</dbReference>
<reference evidence="4 6" key="2">
    <citation type="submission" date="2016-10" db="EMBL/GenBank/DDBJ databases">
        <authorList>
            <person name="Varghese N."/>
            <person name="Submissions S."/>
        </authorList>
    </citation>
    <scope>NUCLEOTIDE SEQUENCE [LARGE SCALE GENOMIC DNA]</scope>
    <source>
        <strain evidence="4 6">DSM 6083</strain>
    </source>
</reference>
<dbReference type="PANTHER" id="PTHR22911:SF79">
    <property type="entry name" value="MOBA-LIKE NTP TRANSFERASE DOMAIN-CONTAINING PROTEIN"/>
    <property type="match status" value="1"/>
</dbReference>
<gene>
    <name evidence="3" type="ORF">CL52_18675</name>
    <name evidence="4" type="ORF">SAMN05660875_106186</name>
</gene>
<feature type="domain" description="EamA" evidence="2">
    <location>
        <begin position="18"/>
        <end position="149"/>
    </location>
</feature>
<name>A0A8D3Y421_9GAMM</name>
<keyword evidence="1" id="KW-1133">Transmembrane helix</keyword>
<evidence type="ECO:0000313" key="6">
    <source>
        <dbReference type="Proteomes" id="UP000182276"/>
    </source>
</evidence>
<sequence>MSLPGSPSVVPLPRHLAVGLLLCLGCILGANHVAARLAFDHGAGVLLAVMLRSGGTLLVLAIIVLSRREPLRLPGATARWQLLLGLLIALQSLCLYSAVARIPVAVALLVANVFPLLLALLSWLLGGPRPTARTLSLMSLIVFGLLLVLDVPGRVLGAQPTEAGWLPGVLLAFCAALAFASALWVTDRKLSAVRGPVRSMLTMLVVFIAASLAGAVELLPGGLTLPREPAGWYGLAALVVLYGTGFTTLFVSMPRLDMPANAPALNVEPLATLLLGWLLLGQALEPIQLVGGLIVVCAIVLLTYRRG</sequence>
<keyword evidence="6" id="KW-1185">Reference proteome</keyword>
<feature type="transmembrane region" description="Helical" evidence="1">
    <location>
        <begin position="137"/>
        <end position="157"/>
    </location>
</feature>
<dbReference type="EMBL" id="FNHO01000006">
    <property type="protein sequence ID" value="SDM60466.1"/>
    <property type="molecule type" value="Genomic_DNA"/>
</dbReference>
<dbReference type="Proteomes" id="UP000031271">
    <property type="component" value="Chromosome"/>
</dbReference>
<feature type="transmembrane region" description="Helical" evidence="1">
    <location>
        <begin position="45"/>
        <end position="66"/>
    </location>
</feature>
<dbReference type="GO" id="GO:0016020">
    <property type="term" value="C:membrane"/>
    <property type="evidence" value="ECO:0007669"/>
    <property type="project" value="InterPro"/>
</dbReference>
<dbReference type="Proteomes" id="UP000182276">
    <property type="component" value="Unassembled WGS sequence"/>
</dbReference>
<dbReference type="InterPro" id="IPR037185">
    <property type="entry name" value="EmrE-like"/>
</dbReference>